<dbReference type="SUPFAM" id="SSF56219">
    <property type="entry name" value="DNase I-like"/>
    <property type="match status" value="1"/>
</dbReference>
<protein>
    <recommendedName>
        <fullName evidence="1">Endonuclease/exonuclease/phosphatase domain-containing protein</fullName>
    </recommendedName>
</protein>
<dbReference type="PANTHER" id="PTHR12121:SF100">
    <property type="entry name" value="POLY(A)-SPECIFIC RIBONUCLEASE"/>
    <property type="match status" value="1"/>
</dbReference>
<dbReference type="InterPro" id="IPR005135">
    <property type="entry name" value="Endo/exonuclease/phosphatase"/>
</dbReference>
<dbReference type="Pfam" id="PF03372">
    <property type="entry name" value="Exo_endo_phos"/>
    <property type="match status" value="1"/>
</dbReference>
<organism evidence="2 3">
    <name type="scientific">Tetradesmus obliquus</name>
    <name type="common">Green alga</name>
    <name type="synonym">Acutodesmus obliquus</name>
    <dbReference type="NCBI Taxonomy" id="3088"/>
    <lineage>
        <taxon>Eukaryota</taxon>
        <taxon>Viridiplantae</taxon>
        <taxon>Chlorophyta</taxon>
        <taxon>core chlorophytes</taxon>
        <taxon>Chlorophyceae</taxon>
        <taxon>CS clade</taxon>
        <taxon>Sphaeropleales</taxon>
        <taxon>Scenedesmaceae</taxon>
        <taxon>Tetradesmus</taxon>
    </lineage>
</organism>
<dbReference type="EMBL" id="CP126208">
    <property type="protein sequence ID" value="WIA09735.1"/>
    <property type="molecule type" value="Genomic_DNA"/>
</dbReference>
<dbReference type="InterPro" id="IPR050410">
    <property type="entry name" value="CCR4/nocturin_mRNA_transcr"/>
</dbReference>
<evidence type="ECO:0000259" key="1">
    <source>
        <dbReference type="Pfam" id="PF03372"/>
    </source>
</evidence>
<sequence length="342" mass="38533">MRRLWQPCSRRPGDVPAGAHKIRMVTYNILADKYSSFNAYCPPQFLAWQYRYPRLLAELEAYAADLLFLQEVEESVFQEQLQPRLQQRGYSSLFHPRRSPQGSPGPDEGVSLHFRASTFTRIDSLGVRLGDADLTEALLPAACCSNPRHRHNRFLPTLAQREEGCLMALLRHEPSQRHLLAVSTHLFWNPLFPDVKLAQAALLCSSIARFLQQHRLAPGDVPLVVGGDFNSTWQKYSSDQWDQVPPGTTLQSGLQLDSSYHMAHGREPPLTTRTNRFSGTLDYLWLSKQHWQVAKTLAMPYREAQAAAPPESVMDLPPCPNEVMPSDHLAVGCEALLLQVAA</sequence>
<proteinExistence type="predicted"/>
<reference evidence="2 3" key="1">
    <citation type="submission" date="2023-05" db="EMBL/GenBank/DDBJ databases">
        <title>A 100% complete, gapless, phased diploid assembly of the Scenedesmus obliquus UTEX 3031 genome.</title>
        <authorList>
            <person name="Biondi T.C."/>
            <person name="Hanschen E.R."/>
            <person name="Kwon T."/>
            <person name="Eng W."/>
            <person name="Kruse C.P.S."/>
            <person name="Koehler S.I."/>
            <person name="Kunde Y."/>
            <person name="Gleasner C.D."/>
            <person name="You Mak K.T."/>
            <person name="Polle J."/>
            <person name="Hovde B.T."/>
            <person name="Starkenburg S.R."/>
        </authorList>
    </citation>
    <scope>NUCLEOTIDE SEQUENCE [LARGE SCALE GENOMIC DNA]</scope>
    <source>
        <strain evidence="2 3">DOE0152z</strain>
    </source>
</reference>
<gene>
    <name evidence="2" type="ORF">OEZ85_009114</name>
</gene>
<dbReference type="PANTHER" id="PTHR12121">
    <property type="entry name" value="CARBON CATABOLITE REPRESSOR PROTEIN 4"/>
    <property type="match status" value="1"/>
</dbReference>
<evidence type="ECO:0000313" key="2">
    <source>
        <dbReference type="EMBL" id="WIA09735.1"/>
    </source>
</evidence>
<evidence type="ECO:0000313" key="3">
    <source>
        <dbReference type="Proteomes" id="UP001244341"/>
    </source>
</evidence>
<dbReference type="Proteomes" id="UP001244341">
    <property type="component" value="Chromosome 1b"/>
</dbReference>
<feature type="domain" description="Endonuclease/exonuclease/phosphatase" evidence="1">
    <location>
        <begin position="26"/>
        <end position="328"/>
    </location>
</feature>
<dbReference type="Gene3D" id="3.60.10.10">
    <property type="entry name" value="Endonuclease/exonuclease/phosphatase"/>
    <property type="match status" value="1"/>
</dbReference>
<name>A0ABY8TL57_TETOB</name>
<keyword evidence="3" id="KW-1185">Reference proteome</keyword>
<dbReference type="InterPro" id="IPR036691">
    <property type="entry name" value="Endo/exonu/phosph_ase_sf"/>
</dbReference>
<accession>A0ABY8TL57</accession>